<dbReference type="GeneID" id="19161645"/>
<accession>W9Y0K0</accession>
<dbReference type="HOGENOM" id="CLU_067890_0_0_1"/>
<dbReference type="Proteomes" id="UP000019484">
    <property type="component" value="Unassembled WGS sequence"/>
</dbReference>
<keyword evidence="3" id="KW-1185">Reference proteome</keyword>
<dbReference type="PANTHER" id="PTHR34071:SF2">
    <property type="entry name" value="FLAVIN-NUCLEOTIDE-BINDING PROTEIN"/>
    <property type="match status" value="1"/>
</dbReference>
<dbReference type="Gene3D" id="2.30.110.10">
    <property type="entry name" value="Electron Transport, Fmn-binding Protein, Chain A"/>
    <property type="match status" value="1"/>
</dbReference>
<dbReference type="PANTHER" id="PTHR34071">
    <property type="entry name" value="5-NITROIMIDAZOLE ANTIBIOTICS RESISTANCE PROTEIN, NIMA-FAMILY-RELATED PROTEIN-RELATED"/>
    <property type="match status" value="1"/>
</dbReference>
<dbReference type="InterPro" id="IPR024747">
    <property type="entry name" value="Pyridox_Oxase-rel"/>
</dbReference>
<dbReference type="SUPFAM" id="SSF50475">
    <property type="entry name" value="FMN-binding split barrel"/>
    <property type="match status" value="1"/>
</dbReference>
<dbReference type="OrthoDB" id="4150923at2759"/>
<dbReference type="AlphaFoldDB" id="W9Y0K0"/>
<evidence type="ECO:0008006" key="4">
    <source>
        <dbReference type="Google" id="ProtNLM"/>
    </source>
</evidence>
<protein>
    <recommendedName>
        <fullName evidence="4">Flavin-nucleotide-binding protein</fullName>
    </recommendedName>
</protein>
<dbReference type="eggNOG" id="ENOG502SKI7">
    <property type="taxonomic scope" value="Eukaryota"/>
</dbReference>
<comment type="caution">
    <text evidence="2">The sequence shown here is derived from an EMBL/GenBank/DDBJ whole genome shotgun (WGS) entry which is preliminary data.</text>
</comment>
<feature type="compositionally biased region" description="Basic and acidic residues" evidence="1">
    <location>
        <begin position="266"/>
        <end position="285"/>
    </location>
</feature>
<evidence type="ECO:0000256" key="1">
    <source>
        <dbReference type="SAM" id="MobiDB-lite"/>
    </source>
</evidence>
<feature type="region of interest" description="Disordered" evidence="1">
    <location>
        <begin position="249"/>
        <end position="285"/>
    </location>
</feature>
<sequence length="285" mass="31831">MEYPQSKLNKIRVYKHRGHYDYQTIHSITDSTLVSQVSFITRDEDGDAIPLTMPLTAVLGSYGDGSNIPSETEVSDAELERIRQEQMKRGPMDLYLHGNAAALLYKAIRESESGQVRVCISSTKVDGFALFPTPNGHSLNYRSATIHGTASLVPDTDRRKKRYAMRLLTNHMYRGRWETTYPVLHSAVDKVKVIEVKILSASAKVRTGNIGPFDPTTVTEEEVQKREEQGEGVWSGVVPVYEVLGGSVASSVQGPGGDQRGLTAVEEWRDERNRREKEYAETVAQ</sequence>
<organism evidence="2 3">
    <name type="scientific">Capronia coronata CBS 617.96</name>
    <dbReference type="NCBI Taxonomy" id="1182541"/>
    <lineage>
        <taxon>Eukaryota</taxon>
        <taxon>Fungi</taxon>
        <taxon>Dikarya</taxon>
        <taxon>Ascomycota</taxon>
        <taxon>Pezizomycotina</taxon>
        <taxon>Eurotiomycetes</taxon>
        <taxon>Chaetothyriomycetidae</taxon>
        <taxon>Chaetothyriales</taxon>
        <taxon>Herpotrichiellaceae</taxon>
        <taxon>Capronia</taxon>
    </lineage>
</organism>
<gene>
    <name evidence="2" type="ORF">A1O1_06779</name>
</gene>
<evidence type="ECO:0000313" key="3">
    <source>
        <dbReference type="Proteomes" id="UP000019484"/>
    </source>
</evidence>
<name>W9Y0K0_9EURO</name>
<dbReference type="Pfam" id="PF12900">
    <property type="entry name" value="Pyridox_ox_2"/>
    <property type="match status" value="1"/>
</dbReference>
<evidence type="ECO:0000313" key="2">
    <source>
        <dbReference type="EMBL" id="EXJ83160.1"/>
    </source>
</evidence>
<dbReference type="InterPro" id="IPR012349">
    <property type="entry name" value="Split_barrel_FMN-bd"/>
</dbReference>
<dbReference type="RefSeq" id="XP_007725846.1">
    <property type="nucleotide sequence ID" value="XM_007727656.1"/>
</dbReference>
<dbReference type="EMBL" id="AMWN01000006">
    <property type="protein sequence ID" value="EXJ83160.1"/>
    <property type="molecule type" value="Genomic_DNA"/>
</dbReference>
<proteinExistence type="predicted"/>
<reference evidence="2 3" key="1">
    <citation type="submission" date="2013-03" db="EMBL/GenBank/DDBJ databases">
        <title>The Genome Sequence of Capronia coronata CBS 617.96.</title>
        <authorList>
            <consortium name="The Broad Institute Genomics Platform"/>
            <person name="Cuomo C."/>
            <person name="de Hoog S."/>
            <person name="Gorbushina A."/>
            <person name="Walker B."/>
            <person name="Young S.K."/>
            <person name="Zeng Q."/>
            <person name="Gargeya S."/>
            <person name="Fitzgerald M."/>
            <person name="Haas B."/>
            <person name="Abouelleil A."/>
            <person name="Allen A.W."/>
            <person name="Alvarado L."/>
            <person name="Arachchi H.M."/>
            <person name="Berlin A.M."/>
            <person name="Chapman S.B."/>
            <person name="Gainer-Dewar J."/>
            <person name="Goldberg J."/>
            <person name="Griggs A."/>
            <person name="Gujja S."/>
            <person name="Hansen M."/>
            <person name="Howarth C."/>
            <person name="Imamovic A."/>
            <person name="Ireland A."/>
            <person name="Larimer J."/>
            <person name="McCowan C."/>
            <person name="Murphy C."/>
            <person name="Pearson M."/>
            <person name="Poon T.W."/>
            <person name="Priest M."/>
            <person name="Roberts A."/>
            <person name="Saif S."/>
            <person name="Shea T."/>
            <person name="Sisk P."/>
            <person name="Sykes S."/>
            <person name="Wortman J."/>
            <person name="Nusbaum C."/>
            <person name="Birren B."/>
        </authorList>
    </citation>
    <scope>NUCLEOTIDE SEQUENCE [LARGE SCALE GENOMIC DNA]</scope>
    <source>
        <strain evidence="2 3">CBS 617.96</strain>
    </source>
</reference>